<protein>
    <submittedName>
        <fullName evidence="1">Uncharacterized protein</fullName>
    </submittedName>
</protein>
<reference evidence="1" key="2">
    <citation type="journal article" date="2015" name="Fish Shellfish Immunol.">
        <title>Early steps in the European eel (Anguilla anguilla)-Vibrio vulnificus interaction in the gills: Role of the RtxA13 toxin.</title>
        <authorList>
            <person name="Callol A."/>
            <person name="Pajuelo D."/>
            <person name="Ebbesson L."/>
            <person name="Teles M."/>
            <person name="MacKenzie S."/>
            <person name="Amaro C."/>
        </authorList>
    </citation>
    <scope>NUCLEOTIDE SEQUENCE</scope>
</reference>
<name>A0A0E9RD26_ANGAN</name>
<accession>A0A0E9RD26</accession>
<organism evidence="1">
    <name type="scientific">Anguilla anguilla</name>
    <name type="common">European freshwater eel</name>
    <name type="synonym">Muraena anguilla</name>
    <dbReference type="NCBI Taxonomy" id="7936"/>
    <lineage>
        <taxon>Eukaryota</taxon>
        <taxon>Metazoa</taxon>
        <taxon>Chordata</taxon>
        <taxon>Craniata</taxon>
        <taxon>Vertebrata</taxon>
        <taxon>Euteleostomi</taxon>
        <taxon>Actinopterygii</taxon>
        <taxon>Neopterygii</taxon>
        <taxon>Teleostei</taxon>
        <taxon>Anguilliformes</taxon>
        <taxon>Anguillidae</taxon>
        <taxon>Anguilla</taxon>
    </lineage>
</organism>
<proteinExistence type="predicted"/>
<dbReference type="AlphaFoldDB" id="A0A0E9RD26"/>
<evidence type="ECO:0000313" key="1">
    <source>
        <dbReference type="EMBL" id="JAH26989.1"/>
    </source>
</evidence>
<dbReference type="EMBL" id="GBXM01081588">
    <property type="protein sequence ID" value="JAH26989.1"/>
    <property type="molecule type" value="Transcribed_RNA"/>
</dbReference>
<sequence>MYNTQKAGGHCSIVVRDLGL</sequence>
<reference evidence="1" key="1">
    <citation type="submission" date="2014-11" db="EMBL/GenBank/DDBJ databases">
        <authorList>
            <person name="Amaro Gonzalez C."/>
        </authorList>
    </citation>
    <scope>NUCLEOTIDE SEQUENCE</scope>
</reference>